<evidence type="ECO:0000313" key="8">
    <source>
        <dbReference type="EMBL" id="CAY67972.1"/>
    </source>
</evidence>
<dbReference type="PANTHER" id="PTHR10534">
    <property type="entry name" value="PYRIDOXAL KINASE"/>
    <property type="match status" value="1"/>
</dbReference>
<sequence length="317" mass="35559">MVTPANKIISIQSHVAHGYVGNKVAGFVLQCQYWDVDLLNTVNFSNHTGYGSFKGQATTGEQVLSLYEGLQDINVQYDAMLTGYIQGADGVEAMGKVCLDLKERTPGILWLLDPVMGDEGELYVSADVIPAYRRILGYKKVDIITPNQYEAELLVGFSINNTDDLRKALKVFHEDFNVMHVVISTFSFTKNKDFFYCVSSTKTSYKKPNFFKIPYMDSYFTGVGDLFSALLVDKIYRLPGGEPIEPAVSNALTIMEKVLDVTRRLCVDKLGVAVQGKIGDAETMKECELRIVECRQFYTMKDRNFNCETKILTDSQA</sequence>
<evidence type="ECO:0000256" key="1">
    <source>
        <dbReference type="ARBA" id="ARBA00008805"/>
    </source>
</evidence>
<reference evidence="8 9" key="1">
    <citation type="journal article" date="2009" name="Nat. Biotechnol.">
        <title>Genome sequence of the recombinant protein production host Pichia pastoris.</title>
        <authorList>
            <person name="De Schutter K."/>
            <person name="Lin Y.C."/>
            <person name="Tiels P."/>
            <person name="Van Hecke A."/>
            <person name="Glinka S."/>
            <person name="Weber-Lehmann J."/>
            <person name="Rouze P."/>
            <person name="Van de Peer Y."/>
            <person name="Callewaert N."/>
        </authorList>
    </citation>
    <scope>NUCLEOTIDE SEQUENCE [LARGE SCALE GENOMIC DNA]</scope>
    <source>
        <strain evidence="9">GS115 / ATCC 20864</strain>
    </source>
</reference>
<keyword evidence="5 8" id="KW-0418">Kinase</keyword>
<dbReference type="CDD" id="cd01173">
    <property type="entry name" value="pyridoxal_pyridoxamine_kinase"/>
    <property type="match status" value="1"/>
</dbReference>
<comment type="similarity">
    <text evidence="1">Belongs to the pyridoxine kinase family.</text>
</comment>
<dbReference type="InterPro" id="IPR013749">
    <property type="entry name" value="PM/HMP-P_kinase-1"/>
</dbReference>
<dbReference type="GeneID" id="8197128"/>
<evidence type="ECO:0000256" key="6">
    <source>
        <dbReference type="ARBA" id="ARBA00022840"/>
    </source>
</evidence>
<gene>
    <name evidence="8" type="ordered locus">PAS_chr1-4_0144</name>
</gene>
<dbReference type="SMR" id="C4QXJ9"/>
<dbReference type="InterPro" id="IPR029056">
    <property type="entry name" value="Ribokinase-like"/>
</dbReference>
<keyword evidence="9" id="KW-1185">Reference proteome</keyword>
<protein>
    <recommendedName>
        <fullName evidence="2">pyridoxal kinase</fullName>
        <ecNumber evidence="2">2.7.1.35</ecNumber>
    </recommendedName>
</protein>
<dbReference type="OrthoDB" id="2104723at2759"/>
<dbReference type="KEGG" id="ppa:PAS_chr1-4_0144"/>
<dbReference type="EMBL" id="FN392319">
    <property type="protein sequence ID" value="CAY67972.1"/>
    <property type="molecule type" value="Genomic_DNA"/>
</dbReference>
<dbReference type="RefSeq" id="XP_002490253.1">
    <property type="nucleotide sequence ID" value="XM_002490208.1"/>
</dbReference>
<dbReference type="Proteomes" id="UP000000314">
    <property type="component" value="Chromosome 1"/>
</dbReference>
<dbReference type="InterPro" id="IPR004625">
    <property type="entry name" value="PyrdxlKinase"/>
</dbReference>
<evidence type="ECO:0000313" key="9">
    <source>
        <dbReference type="Proteomes" id="UP000000314"/>
    </source>
</evidence>
<evidence type="ECO:0000259" key="7">
    <source>
        <dbReference type="Pfam" id="PF08543"/>
    </source>
</evidence>
<dbReference type="GO" id="GO:0009443">
    <property type="term" value="P:pyridoxal 5'-phosphate salvage"/>
    <property type="evidence" value="ECO:0007669"/>
    <property type="project" value="InterPro"/>
</dbReference>
<dbReference type="STRING" id="644223.C4QXJ9"/>
<keyword evidence="6" id="KW-0067">ATP-binding</keyword>
<dbReference type="HOGENOM" id="CLU_046496_1_0_1"/>
<evidence type="ECO:0000256" key="5">
    <source>
        <dbReference type="ARBA" id="ARBA00022777"/>
    </source>
</evidence>
<dbReference type="PANTHER" id="PTHR10534:SF2">
    <property type="entry name" value="PYRIDOXAL KINASE"/>
    <property type="match status" value="1"/>
</dbReference>
<dbReference type="EC" id="2.7.1.35" evidence="2"/>
<keyword evidence="4" id="KW-0547">Nucleotide-binding</keyword>
<dbReference type="Pfam" id="PF08543">
    <property type="entry name" value="Phos_pyr_kin"/>
    <property type="match status" value="1"/>
</dbReference>
<dbReference type="GO" id="GO:0005829">
    <property type="term" value="C:cytosol"/>
    <property type="evidence" value="ECO:0007669"/>
    <property type="project" value="TreeGrafter"/>
</dbReference>
<dbReference type="OMA" id="HTQYGQW"/>
<dbReference type="GO" id="GO:0005524">
    <property type="term" value="F:ATP binding"/>
    <property type="evidence" value="ECO:0007669"/>
    <property type="project" value="UniProtKB-KW"/>
</dbReference>
<dbReference type="AlphaFoldDB" id="C4QXJ9"/>
<dbReference type="SUPFAM" id="SSF53613">
    <property type="entry name" value="Ribokinase-like"/>
    <property type="match status" value="1"/>
</dbReference>
<dbReference type="NCBIfam" id="TIGR00687">
    <property type="entry name" value="pyridox_kin"/>
    <property type="match status" value="1"/>
</dbReference>
<accession>C4QXJ9</accession>
<evidence type="ECO:0000256" key="3">
    <source>
        <dbReference type="ARBA" id="ARBA00022679"/>
    </source>
</evidence>
<dbReference type="InParanoid" id="C4QXJ9"/>
<name>C4QXJ9_KOMPG</name>
<dbReference type="FunCoup" id="C4QXJ9">
    <property type="interactions" value="302"/>
</dbReference>
<dbReference type="Gene3D" id="3.40.1190.20">
    <property type="match status" value="1"/>
</dbReference>
<keyword evidence="3" id="KW-0808">Transferase</keyword>
<dbReference type="eggNOG" id="KOG2599">
    <property type="taxonomic scope" value="Eukaryota"/>
</dbReference>
<evidence type="ECO:0000256" key="4">
    <source>
        <dbReference type="ARBA" id="ARBA00022741"/>
    </source>
</evidence>
<evidence type="ECO:0000256" key="2">
    <source>
        <dbReference type="ARBA" id="ARBA00012104"/>
    </source>
</evidence>
<proteinExistence type="inferred from homology"/>
<dbReference type="GO" id="GO:0008478">
    <property type="term" value="F:pyridoxal kinase activity"/>
    <property type="evidence" value="ECO:0007669"/>
    <property type="project" value="UniProtKB-EC"/>
</dbReference>
<organism evidence="8 9">
    <name type="scientific">Komagataella phaffii (strain GS115 / ATCC 20864)</name>
    <name type="common">Yeast</name>
    <name type="synonym">Pichia pastoris</name>
    <dbReference type="NCBI Taxonomy" id="644223"/>
    <lineage>
        <taxon>Eukaryota</taxon>
        <taxon>Fungi</taxon>
        <taxon>Dikarya</taxon>
        <taxon>Ascomycota</taxon>
        <taxon>Saccharomycotina</taxon>
        <taxon>Pichiomycetes</taxon>
        <taxon>Pichiales</taxon>
        <taxon>Pichiaceae</taxon>
        <taxon>Komagataella</taxon>
    </lineage>
</organism>
<feature type="domain" description="Pyridoxamine kinase/Phosphomethylpyrimidine kinase" evidence="7">
    <location>
        <begin position="75"/>
        <end position="258"/>
    </location>
</feature>